<dbReference type="PANTHER" id="PTHR11741:SF0">
    <property type="entry name" value="ELONGATION FACTOR TS, MITOCHONDRIAL"/>
    <property type="match status" value="1"/>
</dbReference>
<dbReference type="Proteomes" id="UP000236333">
    <property type="component" value="Unassembled WGS sequence"/>
</dbReference>
<dbReference type="PANTHER" id="PTHR11741">
    <property type="entry name" value="ELONGATION FACTOR TS"/>
    <property type="match status" value="1"/>
</dbReference>
<dbReference type="HAMAP" id="MF_00050">
    <property type="entry name" value="EF_Ts"/>
    <property type="match status" value="1"/>
</dbReference>
<dbReference type="EMBL" id="PGGS01001917">
    <property type="protein sequence ID" value="PNG99934.1"/>
    <property type="molecule type" value="Genomic_DNA"/>
</dbReference>
<dbReference type="Gene3D" id="1.10.286.20">
    <property type="match status" value="1"/>
</dbReference>
<dbReference type="OrthoDB" id="277235at2759"/>
<keyword evidence="1 4" id="KW-0251">Elongation factor</keyword>
<keyword evidence="5" id="KW-1185">Reference proteome</keyword>
<evidence type="ECO:0000259" key="3">
    <source>
        <dbReference type="Pfam" id="PF00889"/>
    </source>
</evidence>
<feature type="domain" description="Translation elongation factor EFTs/EF1B dimerisation" evidence="3">
    <location>
        <begin position="40"/>
        <end position="128"/>
    </location>
</feature>
<proteinExistence type="inferred from homology"/>
<dbReference type="Pfam" id="PF00889">
    <property type="entry name" value="EF_TS"/>
    <property type="match status" value="1"/>
</dbReference>
<gene>
    <name evidence="4" type="ORF">TSOC_014271</name>
</gene>
<name>A0A2J7ZI40_9CHLO</name>
<accession>A0A2J7ZI40</accession>
<organism evidence="4 5">
    <name type="scientific">Tetrabaena socialis</name>
    <dbReference type="NCBI Taxonomy" id="47790"/>
    <lineage>
        <taxon>Eukaryota</taxon>
        <taxon>Viridiplantae</taxon>
        <taxon>Chlorophyta</taxon>
        <taxon>core chlorophytes</taxon>
        <taxon>Chlorophyceae</taxon>
        <taxon>CS clade</taxon>
        <taxon>Chlamydomonadales</taxon>
        <taxon>Tetrabaenaceae</taxon>
        <taxon>Tetrabaena</taxon>
    </lineage>
</organism>
<evidence type="ECO:0000256" key="2">
    <source>
        <dbReference type="ARBA" id="ARBA00022917"/>
    </source>
</evidence>
<dbReference type="SUPFAM" id="SSF54713">
    <property type="entry name" value="Elongation factor Ts (EF-Ts), dimerisation domain"/>
    <property type="match status" value="1"/>
</dbReference>
<dbReference type="AlphaFoldDB" id="A0A2J7ZI40"/>
<comment type="caution">
    <text evidence="4">The sequence shown here is derived from an EMBL/GenBank/DDBJ whole genome shotgun (WGS) entry which is preliminary data.</text>
</comment>
<dbReference type="InterPro" id="IPR036402">
    <property type="entry name" value="EF-Ts_dimer_sf"/>
</dbReference>
<dbReference type="GO" id="GO:0070125">
    <property type="term" value="P:mitochondrial translational elongation"/>
    <property type="evidence" value="ECO:0007669"/>
    <property type="project" value="TreeGrafter"/>
</dbReference>
<reference evidence="4 5" key="1">
    <citation type="journal article" date="2017" name="Mol. Biol. Evol.">
        <title>The 4-celled Tetrabaena socialis nuclear genome reveals the essential components for genetic control of cell number at the origin of multicellularity in the volvocine lineage.</title>
        <authorList>
            <person name="Featherston J."/>
            <person name="Arakaki Y."/>
            <person name="Hanschen E.R."/>
            <person name="Ferris P.J."/>
            <person name="Michod R.E."/>
            <person name="Olson B.J.S.C."/>
            <person name="Nozaki H."/>
            <person name="Durand P.M."/>
        </authorList>
    </citation>
    <scope>NUCLEOTIDE SEQUENCE [LARGE SCALE GENOMIC DNA]</scope>
    <source>
        <strain evidence="4 5">NIES-571</strain>
    </source>
</reference>
<evidence type="ECO:0000256" key="1">
    <source>
        <dbReference type="ARBA" id="ARBA00022768"/>
    </source>
</evidence>
<dbReference type="Gene3D" id="3.30.479.20">
    <property type="entry name" value="Elongation factor Ts, dimerisation domain"/>
    <property type="match status" value="1"/>
</dbReference>
<feature type="non-terminal residue" evidence="4">
    <location>
        <position position="180"/>
    </location>
</feature>
<dbReference type="GO" id="GO:0003746">
    <property type="term" value="F:translation elongation factor activity"/>
    <property type="evidence" value="ECO:0007669"/>
    <property type="project" value="UniProtKB-KW"/>
</dbReference>
<protein>
    <submittedName>
        <fullName evidence="4">Elongation factor Ts</fullName>
    </submittedName>
</protein>
<sequence>MAPGLGKLASVVVLRAGGGAPLAQGPPSSSGGGGGDALAAAGEGLAMHVAGMRPAYLQRSAVPPEALERERALLAAQMQQDAAFKGKPQQVLAKVVEGRLSKALSDWCLAEQRYVLDDSLSVQQMMARCGPCAPSTPSLYGCDGGGGGGPEPRAMLAPLPPEPCGPGCWGGGGGGGGAGA</sequence>
<dbReference type="InterPro" id="IPR014039">
    <property type="entry name" value="Transl_elong_EFTs/EF1B_dimer"/>
</dbReference>
<evidence type="ECO:0000313" key="5">
    <source>
        <dbReference type="Proteomes" id="UP000236333"/>
    </source>
</evidence>
<keyword evidence="2" id="KW-0648">Protein biosynthesis</keyword>
<evidence type="ECO:0000313" key="4">
    <source>
        <dbReference type="EMBL" id="PNG99934.1"/>
    </source>
</evidence>
<dbReference type="GO" id="GO:0005739">
    <property type="term" value="C:mitochondrion"/>
    <property type="evidence" value="ECO:0007669"/>
    <property type="project" value="GOC"/>
</dbReference>
<dbReference type="InterPro" id="IPR001816">
    <property type="entry name" value="Transl_elong_EFTs/EF1B"/>
</dbReference>